<dbReference type="GeneID" id="33572281"/>
<proteinExistence type="predicted"/>
<keyword evidence="3" id="KW-1185">Reference proteome</keyword>
<evidence type="ECO:0000313" key="3">
    <source>
        <dbReference type="Proteomes" id="UP000193648"/>
    </source>
</evidence>
<sequence length="385" mass="42742">MNKKELCTGLWGQFVKDTKVFANQIFGKILNKPPAGPSTQSAYEHQRQYDSQYHHQHPYSNVSYTSTLSLVNITTASHISLESSATYHHNPIQEMTLQYESLWEVQLALGEIPSIFDAGNILQPYQSSQYTPFPSRPPTEPIQYPHQYQQQRPCQDYSLPDLATSISSSFSPSPMSFEAKTKHQFHSPGGSGNAGHLWFRPIAAQAHSYTSSHFFSTSVDEAVLEYTFPIRDSSICISQSNSDINEPDDDVYDDDDGDDDDAMINMPSKVSELRHDRKDSGVFIQDGDEGIILQRSPKTTATTTATITAATVTATTAFSSEKKVIYTPDHASEDENEYVYLPVKGHCLELRSRIMGDDILHSDAGLLALSLPSLMATVSTLSIQA</sequence>
<dbReference type="OrthoDB" id="2411790at2759"/>
<evidence type="ECO:0000313" key="2">
    <source>
        <dbReference type="EMBL" id="ORZ08532.1"/>
    </source>
</evidence>
<name>A0A1Y2GIL1_9FUNG</name>
<evidence type="ECO:0000256" key="1">
    <source>
        <dbReference type="SAM" id="MobiDB-lite"/>
    </source>
</evidence>
<gene>
    <name evidence="2" type="ORF">BCR41DRAFT_424493</name>
</gene>
<dbReference type="Proteomes" id="UP000193648">
    <property type="component" value="Unassembled WGS sequence"/>
</dbReference>
<reference evidence="2 3" key="1">
    <citation type="submission" date="2016-07" db="EMBL/GenBank/DDBJ databases">
        <title>Pervasive Adenine N6-methylation of Active Genes in Fungi.</title>
        <authorList>
            <consortium name="DOE Joint Genome Institute"/>
            <person name="Mondo S.J."/>
            <person name="Dannebaum R.O."/>
            <person name="Kuo R.C."/>
            <person name="Labutti K."/>
            <person name="Haridas S."/>
            <person name="Kuo A."/>
            <person name="Salamov A."/>
            <person name="Ahrendt S.R."/>
            <person name="Lipzen A."/>
            <person name="Sullivan W."/>
            <person name="Andreopoulos W.B."/>
            <person name="Clum A."/>
            <person name="Lindquist E."/>
            <person name="Daum C."/>
            <person name="Ramamoorthy G.K."/>
            <person name="Gryganskyi A."/>
            <person name="Culley D."/>
            <person name="Magnuson J.K."/>
            <person name="James T.Y."/>
            <person name="O'Malley M.A."/>
            <person name="Stajich J.E."/>
            <person name="Spatafora J.W."/>
            <person name="Visel A."/>
            <person name="Grigoriev I.V."/>
        </authorList>
    </citation>
    <scope>NUCLEOTIDE SEQUENCE [LARGE SCALE GENOMIC DNA]</scope>
    <source>
        <strain evidence="2 3">NRRL 3116</strain>
    </source>
</reference>
<dbReference type="InParanoid" id="A0A1Y2GIL1"/>
<feature type="region of interest" description="Disordered" evidence="1">
    <location>
        <begin position="32"/>
        <end position="51"/>
    </location>
</feature>
<dbReference type="RefSeq" id="XP_021878460.1">
    <property type="nucleotide sequence ID" value="XM_022030439.1"/>
</dbReference>
<comment type="caution">
    <text evidence="2">The sequence shown here is derived from an EMBL/GenBank/DDBJ whole genome shotgun (WGS) entry which is preliminary data.</text>
</comment>
<accession>A0A1Y2GIL1</accession>
<protein>
    <submittedName>
        <fullName evidence="2">Uncharacterized protein</fullName>
    </submittedName>
</protein>
<dbReference type="AlphaFoldDB" id="A0A1Y2GIL1"/>
<dbReference type="EMBL" id="MCFF01000037">
    <property type="protein sequence ID" value="ORZ08532.1"/>
    <property type="molecule type" value="Genomic_DNA"/>
</dbReference>
<organism evidence="2 3">
    <name type="scientific">Lobosporangium transversale</name>
    <dbReference type="NCBI Taxonomy" id="64571"/>
    <lineage>
        <taxon>Eukaryota</taxon>
        <taxon>Fungi</taxon>
        <taxon>Fungi incertae sedis</taxon>
        <taxon>Mucoromycota</taxon>
        <taxon>Mortierellomycotina</taxon>
        <taxon>Mortierellomycetes</taxon>
        <taxon>Mortierellales</taxon>
        <taxon>Mortierellaceae</taxon>
        <taxon>Lobosporangium</taxon>
    </lineage>
</organism>